<organism evidence="8 9">
    <name type="scientific">Fusibacter ferrireducens</name>
    <dbReference type="NCBI Taxonomy" id="2785058"/>
    <lineage>
        <taxon>Bacteria</taxon>
        <taxon>Bacillati</taxon>
        <taxon>Bacillota</taxon>
        <taxon>Clostridia</taxon>
        <taxon>Eubacteriales</taxon>
        <taxon>Eubacteriales Family XII. Incertae Sedis</taxon>
        <taxon>Fusibacter</taxon>
    </lineage>
</organism>
<dbReference type="PIRSF" id="PIRSF036979">
    <property type="entry name" value="Arginase"/>
    <property type="match status" value="1"/>
</dbReference>
<dbReference type="Proteomes" id="UP000614200">
    <property type="component" value="Unassembled WGS sequence"/>
</dbReference>
<evidence type="ECO:0000256" key="7">
    <source>
        <dbReference type="PROSITE-ProRule" id="PRU00742"/>
    </source>
</evidence>
<evidence type="ECO:0000256" key="6">
    <source>
        <dbReference type="NCBIfam" id="TIGR01227"/>
    </source>
</evidence>
<evidence type="ECO:0000256" key="5">
    <source>
        <dbReference type="HAMAP-Rule" id="MF_00737"/>
    </source>
</evidence>
<feature type="binding site" evidence="5">
    <location>
        <position position="135"/>
    </location>
    <ligand>
        <name>Mn(2+)</name>
        <dbReference type="ChEBI" id="CHEBI:29035"/>
        <label>1</label>
    </ligand>
</feature>
<dbReference type="InterPro" id="IPR023696">
    <property type="entry name" value="Ureohydrolase_dom_sf"/>
</dbReference>
<keyword evidence="1 5" id="KW-0479">Metal-binding</keyword>
<dbReference type="Pfam" id="PF00491">
    <property type="entry name" value="Arginase"/>
    <property type="match status" value="1"/>
</dbReference>
<comment type="caution">
    <text evidence="8">The sequence shown here is derived from an EMBL/GenBank/DDBJ whole genome shotgun (WGS) entry which is preliminary data.</text>
</comment>
<dbReference type="Gene3D" id="3.40.800.10">
    <property type="entry name" value="Ureohydrolase domain"/>
    <property type="match status" value="1"/>
</dbReference>
<feature type="binding site" evidence="5">
    <location>
        <position position="165"/>
    </location>
    <ligand>
        <name>Mn(2+)</name>
        <dbReference type="ChEBI" id="CHEBI:29035"/>
        <label>2</label>
    </ligand>
</feature>
<dbReference type="NCBIfam" id="TIGR01227">
    <property type="entry name" value="hutG"/>
    <property type="match status" value="1"/>
</dbReference>
<comment type="cofactor">
    <cofactor evidence="5">
        <name>Mn(2+)</name>
        <dbReference type="ChEBI" id="CHEBI:29035"/>
    </cofactor>
    <text evidence="5">Binds 2 manganese ions per subunit.</text>
</comment>
<dbReference type="RefSeq" id="WP_194700975.1">
    <property type="nucleotide sequence ID" value="NZ_JADKNH010000003.1"/>
</dbReference>
<dbReference type="PANTHER" id="PTHR11358">
    <property type="entry name" value="ARGINASE/AGMATINASE"/>
    <property type="match status" value="1"/>
</dbReference>
<evidence type="ECO:0000256" key="2">
    <source>
        <dbReference type="ARBA" id="ARBA00022801"/>
    </source>
</evidence>
<evidence type="ECO:0000256" key="4">
    <source>
        <dbReference type="ARBA" id="ARBA00023211"/>
    </source>
</evidence>
<dbReference type="InterPro" id="IPR005923">
    <property type="entry name" value="HutG"/>
</dbReference>
<comment type="similarity">
    <text evidence="5 7">Belongs to the arginase family.</text>
</comment>
<feature type="binding site" evidence="5">
    <location>
        <position position="255"/>
    </location>
    <ligand>
        <name>Mn(2+)</name>
        <dbReference type="ChEBI" id="CHEBI:29035"/>
        <label>1</label>
    </ligand>
</feature>
<feature type="binding site" evidence="5">
    <location>
        <position position="257"/>
    </location>
    <ligand>
        <name>Mn(2+)</name>
        <dbReference type="ChEBI" id="CHEBI:29035"/>
        <label>2</label>
    </ligand>
</feature>
<reference evidence="8 9" key="1">
    <citation type="submission" date="2020-11" db="EMBL/GenBank/DDBJ databases">
        <title>Fusibacter basophilias sp. nov.</title>
        <authorList>
            <person name="Qiu D."/>
        </authorList>
    </citation>
    <scope>NUCLEOTIDE SEQUENCE [LARGE SCALE GENOMIC DNA]</scope>
    <source>
        <strain evidence="8 9">Q10-2</strain>
    </source>
</reference>
<dbReference type="EC" id="3.5.3.8" evidence="5 6"/>
<feature type="binding site" evidence="5">
    <location>
        <position position="163"/>
    </location>
    <ligand>
        <name>Mn(2+)</name>
        <dbReference type="ChEBI" id="CHEBI:29035"/>
        <label>2</label>
    </ligand>
</feature>
<feature type="binding site" evidence="5">
    <location>
        <position position="167"/>
    </location>
    <ligand>
        <name>Mn(2+)</name>
        <dbReference type="ChEBI" id="CHEBI:29035"/>
        <label>1</label>
    </ligand>
</feature>
<dbReference type="SUPFAM" id="SSF52768">
    <property type="entry name" value="Arginase/deacetylase"/>
    <property type="match status" value="1"/>
</dbReference>
<dbReference type="CDD" id="cd09988">
    <property type="entry name" value="Formimidoylglutamase"/>
    <property type="match status" value="1"/>
</dbReference>
<evidence type="ECO:0000313" key="9">
    <source>
        <dbReference type="Proteomes" id="UP000614200"/>
    </source>
</evidence>
<keyword evidence="4 5" id="KW-0464">Manganese</keyword>
<dbReference type="InterPro" id="IPR006035">
    <property type="entry name" value="Ureohydrolase"/>
</dbReference>
<evidence type="ECO:0000313" key="8">
    <source>
        <dbReference type="EMBL" id="MBF4692735.1"/>
    </source>
</evidence>
<dbReference type="PANTHER" id="PTHR11358:SF35">
    <property type="entry name" value="FORMIMIDOYLGLUTAMASE"/>
    <property type="match status" value="1"/>
</dbReference>
<protein>
    <recommendedName>
        <fullName evidence="5 6">Formimidoylglutamase</fullName>
        <ecNumber evidence="5 6">3.5.3.8</ecNumber>
    </recommendedName>
    <alternativeName>
        <fullName evidence="5">Formiminoglutamase</fullName>
    </alternativeName>
    <alternativeName>
        <fullName evidence="5">Formiminoglutamate hydrolase</fullName>
    </alternativeName>
</protein>
<dbReference type="EMBL" id="JADKNH010000003">
    <property type="protein sequence ID" value="MBF4692735.1"/>
    <property type="molecule type" value="Genomic_DNA"/>
</dbReference>
<name>A0ABR9ZQJ7_9FIRM</name>
<dbReference type="PROSITE" id="PS51409">
    <property type="entry name" value="ARGINASE_2"/>
    <property type="match status" value="1"/>
</dbReference>
<comment type="catalytic activity">
    <reaction evidence="5">
        <text>N-formimidoyl-L-glutamate + H2O = formamide + L-glutamate</text>
        <dbReference type="Rhea" id="RHEA:22492"/>
        <dbReference type="ChEBI" id="CHEBI:15377"/>
        <dbReference type="ChEBI" id="CHEBI:16397"/>
        <dbReference type="ChEBI" id="CHEBI:29985"/>
        <dbReference type="ChEBI" id="CHEBI:58928"/>
        <dbReference type="EC" id="3.5.3.8"/>
    </reaction>
</comment>
<dbReference type="HAMAP" id="MF_00737">
    <property type="entry name" value="Formimidoylglutam"/>
    <property type="match status" value="1"/>
</dbReference>
<evidence type="ECO:0000256" key="1">
    <source>
        <dbReference type="ARBA" id="ARBA00022723"/>
    </source>
</evidence>
<keyword evidence="9" id="KW-1185">Reference proteome</keyword>
<comment type="pathway">
    <text evidence="5">Amino-acid degradation; L-histidine degradation into L-glutamate; L-glutamate from N-formimidoyl-L-glutamate (hydrolase route): step 1/1.</text>
</comment>
<dbReference type="GO" id="GO:0050415">
    <property type="term" value="F:formimidoylglutamase activity"/>
    <property type="evidence" value="ECO:0007669"/>
    <property type="project" value="UniProtKB-EC"/>
</dbReference>
<comment type="function">
    <text evidence="5">Catalyzes the conversion of N-formimidoyl-L-glutamate to L-glutamate and formamide.</text>
</comment>
<feature type="binding site" evidence="5">
    <location>
        <position position="255"/>
    </location>
    <ligand>
        <name>Mn(2+)</name>
        <dbReference type="ChEBI" id="CHEBI:29035"/>
        <label>2</label>
    </ligand>
</feature>
<accession>A0ABR9ZQJ7</accession>
<evidence type="ECO:0000256" key="3">
    <source>
        <dbReference type="ARBA" id="ARBA00022808"/>
    </source>
</evidence>
<keyword evidence="3 5" id="KW-0369">Histidine metabolism</keyword>
<feature type="binding site" evidence="5">
    <location>
        <position position="163"/>
    </location>
    <ligand>
        <name>Mn(2+)</name>
        <dbReference type="ChEBI" id="CHEBI:29035"/>
        <label>1</label>
    </ligand>
</feature>
<sequence length="334" mass="37068">MKNYTKPDMSKWTGRIDHTENYDAFRWHQWIQSLDLNNTLEPCNAFEVGIAFIGFCSDEGVRRNLGRTGAAKGPNSVRKELCNMPCSFAPTLKLFDAGDVHCIEGDLETAQNDLALAISQIMSLGLFPLILGGGHEVALGTYKGIALLNHFDAQNALGIINFDAHFDIRPYEMQGSSGTMFRQISDLCVLNHTPFNYFCIGIQKRGNTVDLFKTADKLGIQYLMAKDIGEGDLASAFDRLDQFIESKKHLYVTICTDVFSSAFAPGVSASQPLGLHPERLLKFFKYIFKSKKVIAFDIAEVSPRFDHDNITANLAATFIFSAVNAIAHNHNIAL</sequence>
<gene>
    <name evidence="5 8" type="primary">hutG</name>
    <name evidence="8" type="ORF">ISU02_06375</name>
</gene>
<proteinExistence type="inferred from homology"/>
<keyword evidence="2 5" id="KW-0378">Hydrolase</keyword>